<evidence type="ECO:0000256" key="1">
    <source>
        <dbReference type="ARBA" id="ARBA00004651"/>
    </source>
</evidence>
<feature type="transmembrane region" description="Helical" evidence="8">
    <location>
        <begin position="421"/>
        <end position="439"/>
    </location>
</feature>
<reference evidence="10" key="1">
    <citation type="submission" date="2015-07" db="EMBL/GenBank/DDBJ databases">
        <title>Transcriptome Assembly of Anthurium amnicola.</title>
        <authorList>
            <person name="Suzuki J."/>
        </authorList>
    </citation>
    <scope>NUCLEOTIDE SEQUENCE</scope>
</reference>
<protein>
    <submittedName>
        <fullName evidence="10">Putative transporter AF_0788</fullName>
    </submittedName>
</protein>
<feature type="non-terminal residue" evidence="10">
    <location>
        <position position="1"/>
    </location>
</feature>
<feature type="region of interest" description="Disordered" evidence="7">
    <location>
        <begin position="30"/>
        <end position="140"/>
    </location>
</feature>
<comment type="similarity">
    <text evidence="2">Belongs to the drug/metabolite transporter (DMT) superfamily. Plant drug/metabolite exporter (P-DME) (TC 2.A.7.4) family.</text>
</comment>
<dbReference type="PANTHER" id="PTHR42920:SF26">
    <property type="entry name" value="OS03G0707200 PROTEIN"/>
    <property type="match status" value="1"/>
</dbReference>
<dbReference type="PANTHER" id="PTHR42920">
    <property type="entry name" value="OS03G0707200 PROTEIN-RELATED"/>
    <property type="match status" value="1"/>
</dbReference>
<dbReference type="Pfam" id="PF00892">
    <property type="entry name" value="EamA"/>
    <property type="match status" value="2"/>
</dbReference>
<dbReference type="InterPro" id="IPR037185">
    <property type="entry name" value="EmrE-like"/>
</dbReference>
<feature type="transmembrane region" description="Helical" evidence="8">
    <location>
        <begin position="445"/>
        <end position="464"/>
    </location>
</feature>
<evidence type="ECO:0000313" key="10">
    <source>
        <dbReference type="EMBL" id="JAT43542.1"/>
    </source>
</evidence>
<feature type="domain" description="EamA" evidence="9">
    <location>
        <begin position="310"/>
        <end position="459"/>
    </location>
</feature>
<feature type="compositionally biased region" description="Basic and acidic residues" evidence="7">
    <location>
        <begin position="469"/>
        <end position="482"/>
    </location>
</feature>
<organism evidence="10">
    <name type="scientific">Anthurium amnicola</name>
    <dbReference type="NCBI Taxonomy" id="1678845"/>
    <lineage>
        <taxon>Eukaryota</taxon>
        <taxon>Viridiplantae</taxon>
        <taxon>Streptophyta</taxon>
        <taxon>Embryophyta</taxon>
        <taxon>Tracheophyta</taxon>
        <taxon>Spermatophyta</taxon>
        <taxon>Magnoliopsida</taxon>
        <taxon>Liliopsida</taxon>
        <taxon>Araceae</taxon>
        <taxon>Pothoideae</taxon>
        <taxon>Potheae</taxon>
        <taxon>Anthurium</taxon>
    </lineage>
</organism>
<dbReference type="AlphaFoldDB" id="A0A1D1XMD7"/>
<keyword evidence="5 8" id="KW-1133">Transmembrane helix</keyword>
<dbReference type="EMBL" id="GDJX01024394">
    <property type="protein sequence ID" value="JAT43542.1"/>
    <property type="molecule type" value="Transcribed_RNA"/>
</dbReference>
<evidence type="ECO:0000259" key="9">
    <source>
        <dbReference type="Pfam" id="PF00892"/>
    </source>
</evidence>
<evidence type="ECO:0000256" key="8">
    <source>
        <dbReference type="SAM" id="Phobius"/>
    </source>
</evidence>
<evidence type="ECO:0000256" key="4">
    <source>
        <dbReference type="ARBA" id="ARBA00022692"/>
    </source>
</evidence>
<evidence type="ECO:0000256" key="7">
    <source>
        <dbReference type="SAM" id="MobiDB-lite"/>
    </source>
</evidence>
<keyword evidence="4 8" id="KW-0812">Transmembrane</keyword>
<feature type="compositionally biased region" description="Low complexity" evidence="7">
    <location>
        <begin position="61"/>
        <end position="84"/>
    </location>
</feature>
<evidence type="ECO:0000256" key="6">
    <source>
        <dbReference type="ARBA" id="ARBA00023136"/>
    </source>
</evidence>
<name>A0A1D1XMD7_9ARAE</name>
<feature type="transmembrane region" description="Helical" evidence="8">
    <location>
        <begin position="340"/>
        <end position="361"/>
    </location>
</feature>
<evidence type="ECO:0000256" key="3">
    <source>
        <dbReference type="ARBA" id="ARBA00022475"/>
    </source>
</evidence>
<evidence type="ECO:0000256" key="2">
    <source>
        <dbReference type="ARBA" id="ARBA00007635"/>
    </source>
</evidence>
<feature type="transmembrane region" description="Helical" evidence="8">
    <location>
        <begin position="312"/>
        <end position="328"/>
    </location>
</feature>
<dbReference type="GO" id="GO:0005886">
    <property type="term" value="C:plasma membrane"/>
    <property type="evidence" value="ECO:0007669"/>
    <property type="project" value="UniProtKB-SubCell"/>
</dbReference>
<comment type="subcellular location">
    <subcellularLocation>
        <location evidence="1">Cell membrane</location>
        <topology evidence="1">Multi-pass membrane protein</topology>
    </subcellularLocation>
</comment>
<dbReference type="InterPro" id="IPR051258">
    <property type="entry name" value="Diverse_Substrate_Transporter"/>
</dbReference>
<sequence>GSISMASPPVLPPPSKWCLEAATASGFAVATGPFSSCSPSPPSCRRSTRGRVHVPSPRCLPSSSDAAFTSSSTSSPPSCPPTTGAPGGEPLTSPVKERGRIGGDSSRPHLGIPSSAAGGLLGGGKPTSDPAVTDGGARGRSEIVMPMRGRRGLLKPYRGRPLWRRIFFASKKVRSIILLNVITIIYASEIPVLKEVEAIMDPALFTVVRFAVAAVPFLPFVLRARGDMEIRSAGIELGCWVSLGYLAQALGLMTSDAGRASFISAFTVITVPLIDGLFGSTIPALTWCGALISLIGVAMLESSGSPPNVGDLLNMLSAVFFGIHMLRTEHVSRITKKEKYFSLLGYEVTVIALFSASWYFLRGFFIDVEEVNSISWAWSTLWDIMISFPWIPALYTGIFSTGLCLLIEMSAMCDVSATETAIVYGLEPLWGAAFAWILLDERWDIIGWIGAAVILAGSLTVQIFGSPPEKSKKDGDSRRQLDRLNISDGSNDLSFSTVLVNSKKDTRNLPKKQDKL</sequence>
<evidence type="ECO:0000256" key="5">
    <source>
        <dbReference type="ARBA" id="ARBA00022989"/>
    </source>
</evidence>
<gene>
    <name evidence="10" type="primary">AF_0788</name>
    <name evidence="10" type="ORF">g.78387</name>
</gene>
<keyword evidence="3" id="KW-1003">Cell membrane</keyword>
<feature type="transmembrane region" description="Helical" evidence="8">
    <location>
        <begin position="203"/>
        <end position="222"/>
    </location>
</feature>
<dbReference type="SUPFAM" id="SSF103481">
    <property type="entry name" value="Multidrug resistance efflux transporter EmrE"/>
    <property type="match status" value="2"/>
</dbReference>
<feature type="transmembrane region" description="Helical" evidence="8">
    <location>
        <begin position="284"/>
        <end position="300"/>
    </location>
</feature>
<proteinExistence type="inferred from homology"/>
<dbReference type="InterPro" id="IPR000620">
    <property type="entry name" value="EamA_dom"/>
</dbReference>
<accession>A0A1D1XMD7</accession>
<feature type="transmembrane region" description="Helical" evidence="8">
    <location>
        <begin position="173"/>
        <end position="191"/>
    </location>
</feature>
<feature type="domain" description="EamA" evidence="9">
    <location>
        <begin position="175"/>
        <end position="300"/>
    </location>
</feature>
<feature type="region of interest" description="Disordered" evidence="7">
    <location>
        <begin position="467"/>
        <end position="493"/>
    </location>
</feature>
<keyword evidence="6 8" id="KW-0472">Membrane</keyword>
<feature type="transmembrane region" description="Helical" evidence="8">
    <location>
        <begin position="381"/>
        <end position="409"/>
    </location>
</feature>